<evidence type="ECO:0000256" key="6">
    <source>
        <dbReference type="ARBA" id="ARBA00022695"/>
    </source>
</evidence>
<evidence type="ECO:0000313" key="14">
    <source>
        <dbReference type="EMBL" id="GGD20060.1"/>
    </source>
</evidence>
<dbReference type="GO" id="GO:0009360">
    <property type="term" value="C:DNA polymerase III complex"/>
    <property type="evidence" value="ECO:0007669"/>
    <property type="project" value="InterPro"/>
</dbReference>
<evidence type="ECO:0000313" key="15">
    <source>
        <dbReference type="Proteomes" id="UP000613160"/>
    </source>
</evidence>
<sequence length="390" mass="41362">MTTKAKTENKEAHVPRPTVIKATVPTSALRKAVALVKKAQGSWSGCIPILNCVTICAKKGEKTIDVEFRGVDERVIATIEGSGDGAVAVSVRTLDAFLSGVMAETVEINKDAGDAAVTFSTPTFSLAMVPNHVEDTPEFKWDDDAVVAEFSLAEGVLAHLLALTMPFISREETRYYLNGVMMTVADDTLIAVATDGHRLGRRQAKLTAPCAPLLPSIVPRGFITLANAALGKGEVAVRFTNTQVEMRSGSVMMRSKLIDGVFPDYNRVIPAIAPHTIRFKAADTLPVLTAVGRSRAGSFSANAMKLTPGGGGISIECRVPDGETMTAKLDAAVEGEPPVMGFNARYILGAFKALGGKEMHLNTADSHTPARLTSPTGAEGDLVVIMPMRV</sequence>
<keyword evidence="6" id="KW-0548">Nucleotidyltransferase</keyword>
<dbReference type="Proteomes" id="UP000613160">
    <property type="component" value="Unassembled WGS sequence"/>
</dbReference>
<comment type="caution">
    <text evidence="14">The sequence shown here is derived from an EMBL/GenBank/DDBJ whole genome shotgun (WGS) entry which is preliminary data.</text>
</comment>
<comment type="subcellular location">
    <subcellularLocation>
        <location evidence="1">Cytoplasm</location>
    </subcellularLocation>
</comment>
<dbReference type="SUPFAM" id="SSF55979">
    <property type="entry name" value="DNA clamp"/>
    <property type="match status" value="2"/>
</dbReference>
<dbReference type="GO" id="GO:0006271">
    <property type="term" value="P:DNA strand elongation involved in DNA replication"/>
    <property type="evidence" value="ECO:0007669"/>
    <property type="project" value="TreeGrafter"/>
</dbReference>
<proteinExistence type="inferred from homology"/>
<evidence type="ECO:0000256" key="1">
    <source>
        <dbReference type="ARBA" id="ARBA00004496"/>
    </source>
</evidence>
<dbReference type="Gene3D" id="3.10.150.10">
    <property type="entry name" value="DNA Polymerase III, subunit A, domain 2"/>
    <property type="match status" value="1"/>
</dbReference>
<evidence type="ECO:0000256" key="9">
    <source>
        <dbReference type="ARBA" id="ARBA00023125"/>
    </source>
</evidence>
<organism evidence="14 15">
    <name type="scientific">Aureimonas glaciei</name>
    <dbReference type="NCBI Taxonomy" id="1776957"/>
    <lineage>
        <taxon>Bacteria</taxon>
        <taxon>Pseudomonadati</taxon>
        <taxon>Pseudomonadota</taxon>
        <taxon>Alphaproteobacteria</taxon>
        <taxon>Hyphomicrobiales</taxon>
        <taxon>Aurantimonadaceae</taxon>
        <taxon>Aureimonas</taxon>
    </lineage>
</organism>
<name>A0A916XXJ8_9HYPH</name>
<dbReference type="InterPro" id="IPR046938">
    <property type="entry name" value="DNA_clamp_sf"/>
</dbReference>
<keyword evidence="4" id="KW-0963">Cytoplasm</keyword>
<dbReference type="AlphaFoldDB" id="A0A916XXJ8"/>
<dbReference type="GO" id="GO:0003677">
    <property type="term" value="F:DNA binding"/>
    <property type="evidence" value="ECO:0007669"/>
    <property type="project" value="UniProtKB-KW"/>
</dbReference>
<keyword evidence="5" id="KW-0808">Transferase</keyword>
<dbReference type="Pfam" id="PF02768">
    <property type="entry name" value="DNA_pol3_beta_3"/>
    <property type="match status" value="1"/>
</dbReference>
<comment type="similarity">
    <text evidence="2">Belongs to the beta sliding clamp family.</text>
</comment>
<dbReference type="SMART" id="SM00480">
    <property type="entry name" value="POL3Bc"/>
    <property type="match status" value="1"/>
</dbReference>
<dbReference type="Gene3D" id="3.70.10.10">
    <property type="match status" value="1"/>
</dbReference>
<dbReference type="GO" id="GO:0003887">
    <property type="term" value="F:DNA-directed DNA polymerase activity"/>
    <property type="evidence" value="ECO:0007669"/>
    <property type="project" value="UniProtKB-KW"/>
</dbReference>
<protein>
    <recommendedName>
        <fullName evidence="3">Beta sliding clamp</fullName>
    </recommendedName>
    <alternativeName>
        <fullName evidence="11">Beta-clamp processivity factor</fullName>
    </alternativeName>
    <alternativeName>
        <fullName evidence="10">DNA polymerase III beta sliding clamp subunit</fullName>
    </alternativeName>
</protein>
<reference evidence="14" key="2">
    <citation type="submission" date="2020-09" db="EMBL/GenBank/DDBJ databases">
        <authorList>
            <person name="Sun Q."/>
            <person name="Zhou Y."/>
        </authorList>
    </citation>
    <scope>NUCLEOTIDE SEQUENCE</scope>
    <source>
        <strain evidence="14">CGMCC 1.15493</strain>
    </source>
</reference>
<gene>
    <name evidence="14" type="ORF">GCM10011335_23710</name>
</gene>
<evidence type="ECO:0000256" key="8">
    <source>
        <dbReference type="ARBA" id="ARBA00022932"/>
    </source>
</evidence>
<dbReference type="Pfam" id="PF02767">
    <property type="entry name" value="DNA_pol3_beta_2"/>
    <property type="match status" value="1"/>
</dbReference>
<dbReference type="EMBL" id="BMJJ01000005">
    <property type="protein sequence ID" value="GGD20060.1"/>
    <property type="molecule type" value="Genomic_DNA"/>
</dbReference>
<feature type="domain" description="DNA polymerase III beta sliding clamp C-terminal" evidence="13">
    <location>
        <begin position="301"/>
        <end position="389"/>
    </location>
</feature>
<evidence type="ECO:0000256" key="4">
    <source>
        <dbReference type="ARBA" id="ARBA00022490"/>
    </source>
</evidence>
<keyword evidence="9" id="KW-0238">DNA-binding</keyword>
<dbReference type="RefSeq" id="WP_188850834.1">
    <property type="nucleotide sequence ID" value="NZ_BMJJ01000005.1"/>
</dbReference>
<dbReference type="InterPro" id="IPR022635">
    <property type="entry name" value="DNA_polIII_beta_C"/>
</dbReference>
<keyword evidence="15" id="KW-1185">Reference proteome</keyword>
<dbReference type="PANTHER" id="PTHR30478:SF0">
    <property type="entry name" value="BETA SLIDING CLAMP"/>
    <property type="match status" value="1"/>
</dbReference>
<feature type="domain" description="DNA polymerase III beta sliding clamp central" evidence="12">
    <location>
        <begin position="156"/>
        <end position="264"/>
    </location>
</feature>
<evidence type="ECO:0000256" key="2">
    <source>
        <dbReference type="ARBA" id="ARBA00010752"/>
    </source>
</evidence>
<evidence type="ECO:0000256" key="11">
    <source>
        <dbReference type="ARBA" id="ARBA00033276"/>
    </source>
</evidence>
<evidence type="ECO:0000256" key="7">
    <source>
        <dbReference type="ARBA" id="ARBA00022705"/>
    </source>
</evidence>
<dbReference type="InterPro" id="IPR022637">
    <property type="entry name" value="DNA_polIII_beta_cen"/>
</dbReference>
<evidence type="ECO:0000256" key="3">
    <source>
        <dbReference type="ARBA" id="ARBA00021035"/>
    </source>
</evidence>
<evidence type="ECO:0000259" key="12">
    <source>
        <dbReference type="Pfam" id="PF02767"/>
    </source>
</evidence>
<evidence type="ECO:0000256" key="10">
    <source>
        <dbReference type="ARBA" id="ARBA00030988"/>
    </source>
</evidence>
<dbReference type="CDD" id="cd00140">
    <property type="entry name" value="beta_clamp"/>
    <property type="match status" value="1"/>
</dbReference>
<accession>A0A916XXJ8</accession>
<evidence type="ECO:0000259" key="13">
    <source>
        <dbReference type="Pfam" id="PF02768"/>
    </source>
</evidence>
<evidence type="ECO:0000256" key="5">
    <source>
        <dbReference type="ARBA" id="ARBA00022679"/>
    </source>
</evidence>
<dbReference type="InterPro" id="IPR001001">
    <property type="entry name" value="DNA_polIII_beta"/>
</dbReference>
<dbReference type="PANTHER" id="PTHR30478">
    <property type="entry name" value="DNA POLYMERASE III SUBUNIT BETA"/>
    <property type="match status" value="1"/>
</dbReference>
<dbReference type="GO" id="GO:0008408">
    <property type="term" value="F:3'-5' exonuclease activity"/>
    <property type="evidence" value="ECO:0007669"/>
    <property type="project" value="InterPro"/>
</dbReference>
<keyword evidence="7" id="KW-0235">DNA replication</keyword>
<dbReference type="GO" id="GO:0005737">
    <property type="term" value="C:cytoplasm"/>
    <property type="evidence" value="ECO:0007669"/>
    <property type="project" value="UniProtKB-SubCell"/>
</dbReference>
<keyword evidence="8" id="KW-0239">DNA-directed DNA polymerase</keyword>
<reference evidence="14" key="1">
    <citation type="journal article" date="2014" name="Int. J. Syst. Evol. Microbiol.">
        <title>Complete genome sequence of Corynebacterium casei LMG S-19264T (=DSM 44701T), isolated from a smear-ripened cheese.</title>
        <authorList>
            <consortium name="US DOE Joint Genome Institute (JGI-PGF)"/>
            <person name="Walter F."/>
            <person name="Albersmeier A."/>
            <person name="Kalinowski J."/>
            <person name="Ruckert C."/>
        </authorList>
    </citation>
    <scope>NUCLEOTIDE SEQUENCE</scope>
    <source>
        <strain evidence="14">CGMCC 1.15493</strain>
    </source>
</reference>